<gene>
    <name evidence="1" type="ORF">BWK72_19980</name>
</gene>
<dbReference type="Proteomes" id="UP000192505">
    <property type="component" value="Unassembled WGS sequence"/>
</dbReference>
<evidence type="ECO:0000313" key="2">
    <source>
        <dbReference type="Proteomes" id="UP000192505"/>
    </source>
</evidence>
<dbReference type="AlphaFoldDB" id="A0A1W9KP28"/>
<dbReference type="EMBL" id="MTEI01000030">
    <property type="protein sequence ID" value="OQW85907.1"/>
    <property type="molecule type" value="Genomic_DNA"/>
</dbReference>
<proteinExistence type="predicted"/>
<name>A0A1W9KP28_9BURK</name>
<organism evidence="1 2">
    <name type="scientific">Rhodoferax ferrireducens</name>
    <dbReference type="NCBI Taxonomy" id="192843"/>
    <lineage>
        <taxon>Bacteria</taxon>
        <taxon>Pseudomonadati</taxon>
        <taxon>Pseudomonadota</taxon>
        <taxon>Betaproteobacteria</taxon>
        <taxon>Burkholderiales</taxon>
        <taxon>Comamonadaceae</taxon>
        <taxon>Rhodoferax</taxon>
    </lineage>
</organism>
<evidence type="ECO:0000313" key="1">
    <source>
        <dbReference type="EMBL" id="OQW85907.1"/>
    </source>
</evidence>
<accession>A0A1W9KP28</accession>
<reference evidence="1 2" key="1">
    <citation type="submission" date="2017-01" db="EMBL/GenBank/DDBJ databases">
        <title>Novel large sulfur bacteria in the metagenomes of groundwater-fed chemosynthetic microbial mats in the Lake Huron basin.</title>
        <authorList>
            <person name="Sharrar A.M."/>
            <person name="Flood B.E."/>
            <person name="Bailey J.V."/>
            <person name="Jones D.S."/>
            <person name="Biddanda B."/>
            <person name="Ruberg S.A."/>
            <person name="Marcus D.N."/>
            <person name="Dick G.J."/>
        </authorList>
    </citation>
    <scope>NUCLEOTIDE SEQUENCE [LARGE SCALE GENOMIC DNA]</scope>
    <source>
        <strain evidence="1">A7</strain>
    </source>
</reference>
<sequence length="141" mass="15334">MPDAYPNLLLTGKHGLYSLRLVAGRPAQVVAGKQHKGLLFEAGQTFCYVLAGGGQASAWVVRNRAGQHSLPGLEKPVVLLLEAAGKLRVQRLLKTFKLLKDNHTNLTTIPLETFILWDALLAGKRYQPDWILAKLPAADGG</sequence>
<comment type="caution">
    <text evidence="1">The sequence shown here is derived from an EMBL/GenBank/DDBJ whole genome shotgun (WGS) entry which is preliminary data.</text>
</comment>
<protein>
    <submittedName>
        <fullName evidence="1">Uncharacterized protein</fullName>
    </submittedName>
</protein>